<dbReference type="AlphaFoldDB" id="A0A094YMT4"/>
<dbReference type="Proteomes" id="UP000029452">
    <property type="component" value="Unassembled WGS sequence"/>
</dbReference>
<gene>
    <name evidence="1" type="ORF">LptCag_1936</name>
</gene>
<dbReference type="EMBL" id="JPGK01000002">
    <property type="protein sequence ID" value="KGA94506.1"/>
    <property type="molecule type" value="Genomic_DNA"/>
</dbReference>
<proteinExistence type="predicted"/>
<evidence type="ECO:0000313" key="1">
    <source>
        <dbReference type="EMBL" id="KGA94506.1"/>
    </source>
</evidence>
<evidence type="ECO:0000313" key="2">
    <source>
        <dbReference type="Proteomes" id="UP000029452"/>
    </source>
</evidence>
<reference evidence="1 2" key="1">
    <citation type="submission" date="2014-06" db="EMBL/GenBank/DDBJ databases">
        <title>Draft genome sequence of iron oxidizing acidophile Leptospirillum ferriphilum DSM14647.</title>
        <authorList>
            <person name="Cardenas J.P."/>
            <person name="Lazcano M."/>
            <person name="Ossandon F.J."/>
            <person name="Corbett M."/>
            <person name="Holmes D.S."/>
            <person name="Watkin E."/>
        </authorList>
    </citation>
    <scope>NUCLEOTIDE SEQUENCE [LARGE SCALE GENOMIC DNA]</scope>
    <source>
        <strain evidence="1 2">DSM 14647</strain>
    </source>
</reference>
<comment type="caution">
    <text evidence="1">The sequence shown here is derived from an EMBL/GenBank/DDBJ whole genome shotgun (WGS) entry which is preliminary data.</text>
</comment>
<protein>
    <submittedName>
        <fullName evidence="1">Uncharacterized protein</fullName>
    </submittedName>
</protein>
<sequence length="137" mass="14798">MDVNDLDALLPDGKAHPLHHITANPCSSTGSSTKINCELPQSLTECQKRCSRIRKLPIFQHGREENLSPPGICSLYPGKQLPVNHDASNVGGPTSLSGSMGCLANLSLFRPRSVFSLFPDETPSRTPPSFSFGRTIP</sequence>
<organism evidence="1 2">
    <name type="scientific">Leptospirillum ferriphilum</name>
    <dbReference type="NCBI Taxonomy" id="178606"/>
    <lineage>
        <taxon>Bacteria</taxon>
        <taxon>Pseudomonadati</taxon>
        <taxon>Nitrospirota</taxon>
        <taxon>Nitrospiria</taxon>
        <taxon>Nitrospirales</taxon>
        <taxon>Nitrospiraceae</taxon>
        <taxon>Leptospirillum</taxon>
    </lineage>
</organism>
<dbReference type="PATRIC" id="fig|178606.4.peg.470"/>
<name>A0A094YMT4_9BACT</name>
<accession>A0A094YMT4</accession>